<organism evidence="3 4">
    <name type="scientific">Fonsecaea erecta</name>
    <dbReference type="NCBI Taxonomy" id="1367422"/>
    <lineage>
        <taxon>Eukaryota</taxon>
        <taxon>Fungi</taxon>
        <taxon>Dikarya</taxon>
        <taxon>Ascomycota</taxon>
        <taxon>Pezizomycotina</taxon>
        <taxon>Eurotiomycetes</taxon>
        <taxon>Chaetothyriomycetidae</taxon>
        <taxon>Chaetothyriales</taxon>
        <taxon>Herpotrichiellaceae</taxon>
        <taxon>Fonsecaea</taxon>
    </lineage>
</organism>
<keyword evidence="4" id="KW-1185">Reference proteome</keyword>
<protein>
    <submittedName>
        <fullName evidence="3">Uncharacterized protein</fullName>
    </submittedName>
</protein>
<dbReference type="EMBL" id="LVYI01000004">
    <property type="protein sequence ID" value="OAP60811.1"/>
    <property type="molecule type" value="Genomic_DNA"/>
</dbReference>
<dbReference type="RefSeq" id="XP_018694178.1">
    <property type="nucleotide sequence ID" value="XM_018837325.1"/>
</dbReference>
<name>A0A178ZMW2_9EURO</name>
<dbReference type="AlphaFoldDB" id="A0A178ZMW2"/>
<dbReference type="OrthoDB" id="4160117at2759"/>
<reference evidence="3 4" key="1">
    <citation type="submission" date="2016-04" db="EMBL/GenBank/DDBJ databases">
        <title>Draft genome of Fonsecaea erecta CBS 125763.</title>
        <authorList>
            <person name="Weiss V.A."/>
            <person name="Vicente V.A."/>
            <person name="Raittz R.T."/>
            <person name="Moreno L.F."/>
            <person name="De Souza E.M."/>
            <person name="Pedrosa F.O."/>
            <person name="Steffens M.B."/>
            <person name="Faoro H."/>
            <person name="Tadra-Sfeir M.Z."/>
            <person name="Najafzadeh M.J."/>
            <person name="Felipe M.S."/>
            <person name="Teixeira M."/>
            <person name="Sun J."/>
            <person name="Xi L."/>
            <person name="Gomes R."/>
            <person name="De Azevedo C.M."/>
            <person name="Salgado C.G."/>
            <person name="Da Silva M.B."/>
            <person name="Nascimento M.F."/>
            <person name="Queiroz-Telles F."/>
            <person name="Attili D.S."/>
            <person name="Gorbushina A."/>
        </authorList>
    </citation>
    <scope>NUCLEOTIDE SEQUENCE [LARGE SCALE GENOMIC DNA]</scope>
    <source>
        <strain evidence="3 4">CBS 125763</strain>
    </source>
</reference>
<feature type="region of interest" description="Disordered" evidence="1">
    <location>
        <begin position="277"/>
        <end position="309"/>
    </location>
</feature>
<dbReference type="GeneID" id="30009981"/>
<evidence type="ECO:0000256" key="1">
    <source>
        <dbReference type="SAM" id="MobiDB-lite"/>
    </source>
</evidence>
<evidence type="ECO:0000313" key="4">
    <source>
        <dbReference type="Proteomes" id="UP000078343"/>
    </source>
</evidence>
<proteinExistence type="predicted"/>
<sequence>MQSKLVFLSAMLAFGSASFLSEQEGKHLEDGLELIPRVPKLNNQIRSPVPVQDILAYPNLPEELRKRAANTDQACFAITGDACEDAISFLSCTADTDSGECVLGARCVVTFEDCSPEVKLQARQDGGGSPFDPELYLRSPDDADTALSIELMQPAVAGSNAIDEYRLEARQDPKISEEIQAAMPAEVRDAMLNDPDAAESLAKEFSGGSKPRWYARLPASVTNYYATITPPPTMTGYAIKEATTNDPEKQSLDNWVASIQGYKDLIASVSRDAAAESDTARRLSRAASEKSKWASEERDGQLQTSAWEQSRLAGSMSRHAAAESSYAASASRSAYGKKAQTGQGSGAFTTDVRLALGSSIFGAVVCLGLAFGL</sequence>
<keyword evidence="2" id="KW-0732">Signal</keyword>
<feature type="signal peptide" evidence="2">
    <location>
        <begin position="1"/>
        <end position="17"/>
    </location>
</feature>
<feature type="compositionally biased region" description="Basic and acidic residues" evidence="1">
    <location>
        <begin position="287"/>
        <end position="300"/>
    </location>
</feature>
<feature type="chain" id="PRO_5008098632" evidence="2">
    <location>
        <begin position="18"/>
        <end position="373"/>
    </location>
</feature>
<evidence type="ECO:0000256" key="2">
    <source>
        <dbReference type="SAM" id="SignalP"/>
    </source>
</evidence>
<comment type="caution">
    <text evidence="3">The sequence shown here is derived from an EMBL/GenBank/DDBJ whole genome shotgun (WGS) entry which is preliminary data.</text>
</comment>
<accession>A0A178ZMW2</accession>
<gene>
    <name evidence="3" type="ORF">AYL99_05813</name>
</gene>
<evidence type="ECO:0000313" key="3">
    <source>
        <dbReference type="EMBL" id="OAP60811.1"/>
    </source>
</evidence>
<dbReference type="Proteomes" id="UP000078343">
    <property type="component" value="Unassembled WGS sequence"/>
</dbReference>